<dbReference type="SUPFAM" id="SSF46626">
    <property type="entry name" value="Cytochrome c"/>
    <property type="match status" value="1"/>
</dbReference>
<evidence type="ECO:0000256" key="2">
    <source>
        <dbReference type="SAM" id="SignalP"/>
    </source>
</evidence>
<accession>A0A512MAK7</accession>
<dbReference type="OrthoDB" id="338827at2"/>
<dbReference type="Gene3D" id="2.120.10.30">
    <property type="entry name" value="TolB, C-terminal domain"/>
    <property type="match status" value="1"/>
</dbReference>
<dbReference type="Proteomes" id="UP000321577">
    <property type="component" value="Unassembled WGS sequence"/>
</dbReference>
<evidence type="ECO:0000313" key="4">
    <source>
        <dbReference type="EMBL" id="GEP43381.1"/>
    </source>
</evidence>
<dbReference type="InterPro" id="IPR011041">
    <property type="entry name" value="Quinoprot_gluc/sorb_DH_b-prop"/>
</dbReference>
<comment type="caution">
    <text evidence="4">The sequence shown here is derived from an EMBL/GenBank/DDBJ whole genome shotgun (WGS) entry which is preliminary data.</text>
</comment>
<dbReference type="GO" id="GO:0009055">
    <property type="term" value="F:electron transfer activity"/>
    <property type="evidence" value="ECO:0007669"/>
    <property type="project" value="InterPro"/>
</dbReference>
<dbReference type="InterPro" id="IPR012938">
    <property type="entry name" value="Glc/Sorbosone_DH"/>
</dbReference>
<keyword evidence="5" id="KW-1185">Reference proteome</keyword>
<feature type="domain" description="Glucose/Sorbosone dehydrogenase" evidence="3">
    <location>
        <begin position="1241"/>
        <end position="1400"/>
    </location>
</feature>
<feature type="compositionally biased region" description="Polar residues" evidence="1">
    <location>
        <begin position="1763"/>
        <end position="1772"/>
    </location>
</feature>
<organism evidence="4 5">
    <name type="scientific">Brevifollis gellanilyticus</name>
    <dbReference type="NCBI Taxonomy" id="748831"/>
    <lineage>
        <taxon>Bacteria</taxon>
        <taxon>Pseudomonadati</taxon>
        <taxon>Verrucomicrobiota</taxon>
        <taxon>Verrucomicrobiia</taxon>
        <taxon>Verrucomicrobiales</taxon>
        <taxon>Verrucomicrobiaceae</taxon>
    </lineage>
</organism>
<dbReference type="SUPFAM" id="SSF50952">
    <property type="entry name" value="Soluble quinoprotein glucose dehydrogenase"/>
    <property type="match status" value="1"/>
</dbReference>
<dbReference type="PANTHER" id="PTHR19328">
    <property type="entry name" value="HEDGEHOG-INTERACTING PROTEIN"/>
    <property type="match status" value="1"/>
</dbReference>
<dbReference type="Gene3D" id="2.60.120.1620">
    <property type="match status" value="1"/>
</dbReference>
<dbReference type="RefSeq" id="WP_146850958.1">
    <property type="nucleotide sequence ID" value="NZ_BKAG01000017.1"/>
</dbReference>
<dbReference type="GO" id="GO:0020037">
    <property type="term" value="F:heme binding"/>
    <property type="evidence" value="ECO:0007669"/>
    <property type="project" value="InterPro"/>
</dbReference>
<proteinExistence type="predicted"/>
<dbReference type="PANTHER" id="PTHR19328:SF13">
    <property type="entry name" value="HIPL1 PROTEIN"/>
    <property type="match status" value="1"/>
</dbReference>
<dbReference type="EMBL" id="BKAG01000017">
    <property type="protein sequence ID" value="GEP43381.1"/>
    <property type="molecule type" value="Genomic_DNA"/>
</dbReference>
<feature type="domain" description="Glucose/Sorbosone dehydrogenase" evidence="3">
    <location>
        <begin position="1057"/>
        <end position="1206"/>
    </location>
</feature>
<evidence type="ECO:0000259" key="3">
    <source>
        <dbReference type="Pfam" id="PF07995"/>
    </source>
</evidence>
<name>A0A512MAK7_9BACT</name>
<feature type="region of interest" description="Disordered" evidence="1">
    <location>
        <begin position="1763"/>
        <end position="1782"/>
    </location>
</feature>
<protein>
    <recommendedName>
        <fullName evidence="3">Glucose/Sorbosone dehydrogenase domain-containing protein</fullName>
    </recommendedName>
</protein>
<evidence type="ECO:0000256" key="1">
    <source>
        <dbReference type="SAM" id="MobiDB-lite"/>
    </source>
</evidence>
<dbReference type="InterPro" id="IPR011042">
    <property type="entry name" value="6-blade_b-propeller_TolB-like"/>
</dbReference>
<dbReference type="Pfam" id="PF07995">
    <property type="entry name" value="GSDH"/>
    <property type="match status" value="2"/>
</dbReference>
<dbReference type="InterPro" id="IPR036909">
    <property type="entry name" value="Cyt_c-like_dom_sf"/>
</dbReference>
<evidence type="ECO:0000313" key="5">
    <source>
        <dbReference type="Proteomes" id="UP000321577"/>
    </source>
</evidence>
<sequence length="1874" mass="201274">MSFARPYLFLLLASTASAGLLPPSSPYVVTGGVVEGQAEDYHAKATANGDQWLEAPTNAVVPTGVTFENATGTGNLFMQVQPDNGPGSVPYSGAGSGPSIDYYVQFTVPGTYRLYLRWDGHDGASDSIYAGITELADGVGGTNPDWYEDYNHTTSDFGQQNWDGSGEAEANVAAPAQNAMTFTIPGSGIYTLRIVGREDGVALDSFRIQLASMQDPNPVAVAGNNVIIGSDSFTYANGAIANRNGGTNWDFDNTTNNNAFIGYTHAAPSTWDAVFGTPTIATNKLTTQDSAAKREYGSPSEINGSINQDGGSRYKAVYYRVQMTRAAGATWSGVSSYDFANERVFFGVAFDPNPTSGVREFAIGENGTSYTGIPVVDGQTYTLVAKVDFLNDKISLWVNPDLTQPESAPNAVRTYISDSWSSAVRLGSGGGAATTWDDVTVGTSWKALQRAYPQNITATGPNQIVGMDNFDYGDGNIVGHDSGTGFDFDNQNGDAFVGHTQVASNWDNVDGFPYIFSNRLATWNTSVKREFNATEANGTFSSAGTSQYKTLYYRFEMNRSAANVSWSGLSLYENNTERLMFGVPFALNPSSNRREIGIHNLGANQWSYTGMAPVAGLKYQIVAKVDYAAGLASIYVNPDLTQGEPAPSATLAFANATTAIRFGSGGDSPTYWDKLVVATSWGAVQGITYPTSTATTGTDLIIGGDTFTYADGPVALRKGGEHWDFQNTVPPVYSNDVSDWDVSFGSPVITTNKLTTWENGAVRQFNGVEAEGAINDAATSAFQGVYVRFEMSRSAGAAWSGMSLYDFGNERFLFGVPFAVNPTSGVREFAIHDLASGHTYSGVAPVDGQNYTVVAKLDLTADKLTMWVNPNLNLPEASNTPVAQRPYTGGNWITGLRLASGGSAATTWDNVAAGTSWRSLQSAFGPPTAFPDTVTMRHTKKALLDVRRNDAGAGSVEIVTPPTSGTASVDGSGRIFYHHTTGTPANDTLTYRLLGLNGQNSAPTTVTFNFTSNLRIANATSVVPLTAPATGLAVVDSTPGINFTAPSCFSAVPGSTDKVLVGERNGKIWLIPNIHAATPTKQLFLDVAAVVNPRATEDFEDDGNELGLKGLALHPNFATNRQVFVTYNFLISGAKYARVARFTAVNGNLDLGDVASEQPFVTQANPSSIHNIDSCHFGPDGYLYWSAGDAGGLNDGNSNSQRIDKDFWAGIFRIDVDRLPGNLEPNAHSAIALNGGVAYFKVPANNPFVGATTFNGLALTGTLRTEIYAIGFRNPWQFSWDPQAPYEMWGGEVGLDSWEEVNVITPGSNYGWGYFEGNAQGPRTSPPGGFSPTAPLWTYFHGGGVLEGKSVTGGLVYRGTRYPTLTGKYIFGDFVSGHIWSLTRNGVNPPTVERITGEAGVVAFMLDPDPATGDILMLDYGDGKVRRLTTQTVDTSFPAKLSDTGLFSDLSDLSFNPGIERYDVNLAFWSDYARKSRWFMLPNNSDTFGYVEEGNWNLPTGALFIKHFDMDQTRGNPATAKRLETRLLVKNATGSYGVSYRWNDAGTEAFLVDDGGADFDMNITISGTPTVQHWRIPSRSECLACHTPAGGHGLSFETRQLNHPGTLGGVSGNFLELMKNAGYLSNAPVQFNSLPKYATPTDSSQTLETRARSWLAVNCSYCHQYGGTGIGAFDMRPELSLTQTTLIDAHVGNVQAAHHRAIVRGDNTASVIWNRLSASNGYTRMPPLATAVVDPEGVQVVMDWINSIAGRQSYAEWRLAQFGSSSSPQSDPNFDADGDGVSNRDEFLAMTHPLNGASILKPEITVSSGNVAIQFPNLQGRLMRVQTTTDFTSWSIWDVVGNNGLPAAPSNPTRQFVVPLDGTRRFFRLSVEEQ</sequence>
<keyword evidence="2" id="KW-0732">Signal</keyword>
<feature type="chain" id="PRO_5022169923" description="Glucose/Sorbosone dehydrogenase domain-containing protein" evidence="2">
    <location>
        <begin position="19"/>
        <end position="1874"/>
    </location>
</feature>
<reference evidence="4 5" key="1">
    <citation type="submission" date="2019-07" db="EMBL/GenBank/DDBJ databases">
        <title>Whole genome shotgun sequence of Brevifollis gellanilyticus NBRC 108608.</title>
        <authorList>
            <person name="Hosoyama A."/>
            <person name="Uohara A."/>
            <person name="Ohji S."/>
            <person name="Ichikawa N."/>
        </authorList>
    </citation>
    <scope>NUCLEOTIDE SEQUENCE [LARGE SCALE GENOMIC DNA]</scope>
    <source>
        <strain evidence="4 5">NBRC 108608</strain>
    </source>
</reference>
<feature type="signal peptide" evidence="2">
    <location>
        <begin position="1"/>
        <end position="18"/>
    </location>
</feature>
<gene>
    <name evidence="4" type="ORF">BGE01nite_26720</name>
</gene>